<evidence type="ECO:0000256" key="1">
    <source>
        <dbReference type="SAM" id="MobiDB-lite"/>
    </source>
</evidence>
<dbReference type="RefSeq" id="WP_183549674.1">
    <property type="nucleotide sequence ID" value="NZ_BMQT01000012.1"/>
</dbReference>
<keyword evidence="2" id="KW-0472">Membrane</keyword>
<feature type="transmembrane region" description="Helical" evidence="2">
    <location>
        <begin position="258"/>
        <end position="275"/>
    </location>
</feature>
<dbReference type="EMBL" id="JACHXG010000011">
    <property type="protein sequence ID" value="MBB3091474.1"/>
    <property type="molecule type" value="Genomic_DNA"/>
</dbReference>
<dbReference type="Proteomes" id="UP000577707">
    <property type="component" value="Unassembled WGS sequence"/>
</dbReference>
<evidence type="ECO:0000313" key="4">
    <source>
        <dbReference type="Proteomes" id="UP000577707"/>
    </source>
</evidence>
<feature type="transmembrane region" description="Helical" evidence="2">
    <location>
        <begin position="73"/>
        <end position="94"/>
    </location>
</feature>
<protein>
    <recommendedName>
        <fullName evidence="5">O-antigen ligase domain-containing protein</fullName>
    </recommendedName>
</protein>
<proteinExistence type="predicted"/>
<evidence type="ECO:0000313" key="3">
    <source>
        <dbReference type="EMBL" id="MBB3091474.1"/>
    </source>
</evidence>
<feature type="transmembrane region" description="Helical" evidence="2">
    <location>
        <begin position="237"/>
        <end position="252"/>
    </location>
</feature>
<organism evidence="3 4">
    <name type="scientific">Nocardioides albus</name>
    <dbReference type="NCBI Taxonomy" id="1841"/>
    <lineage>
        <taxon>Bacteria</taxon>
        <taxon>Bacillati</taxon>
        <taxon>Actinomycetota</taxon>
        <taxon>Actinomycetes</taxon>
        <taxon>Propionibacteriales</taxon>
        <taxon>Nocardioidaceae</taxon>
        <taxon>Nocardioides</taxon>
    </lineage>
</organism>
<feature type="transmembrane region" description="Helical" evidence="2">
    <location>
        <begin position="130"/>
        <end position="152"/>
    </location>
</feature>
<feature type="transmembrane region" description="Helical" evidence="2">
    <location>
        <begin position="212"/>
        <end position="230"/>
    </location>
</feature>
<reference evidence="3 4" key="1">
    <citation type="submission" date="2020-08" db="EMBL/GenBank/DDBJ databases">
        <title>Genomic Encyclopedia of Type Strains, Phase III (KMG-III): the genomes of soil and plant-associated and newly described type strains.</title>
        <authorList>
            <person name="Whitman W."/>
        </authorList>
    </citation>
    <scope>NUCLEOTIDE SEQUENCE [LARGE SCALE GENOMIC DNA]</scope>
    <source>
        <strain evidence="3 4">CECT 3302</strain>
    </source>
</reference>
<keyword evidence="4" id="KW-1185">Reference proteome</keyword>
<keyword evidence="2" id="KW-1133">Transmembrane helix</keyword>
<gene>
    <name evidence="3" type="ORF">FHS12_004444</name>
</gene>
<accession>A0A7W5A8R0</accession>
<dbReference type="AlphaFoldDB" id="A0A7W5A8R0"/>
<keyword evidence="2" id="KW-0812">Transmembrane</keyword>
<evidence type="ECO:0008006" key="5">
    <source>
        <dbReference type="Google" id="ProtNLM"/>
    </source>
</evidence>
<feature type="transmembrane region" description="Helical" evidence="2">
    <location>
        <begin position="362"/>
        <end position="381"/>
    </location>
</feature>
<feature type="transmembrane region" description="Helical" evidence="2">
    <location>
        <begin position="393"/>
        <end position="426"/>
    </location>
</feature>
<feature type="region of interest" description="Disordered" evidence="1">
    <location>
        <begin position="1"/>
        <end position="24"/>
    </location>
</feature>
<evidence type="ECO:0000256" key="2">
    <source>
        <dbReference type="SAM" id="Phobius"/>
    </source>
</evidence>
<comment type="caution">
    <text evidence="3">The sequence shown here is derived from an EMBL/GenBank/DDBJ whole genome shotgun (WGS) entry which is preliminary data.</text>
</comment>
<feature type="transmembrane region" description="Helical" evidence="2">
    <location>
        <begin position="106"/>
        <end position="123"/>
    </location>
</feature>
<feature type="transmembrane region" description="Helical" evidence="2">
    <location>
        <begin position="43"/>
        <end position="66"/>
    </location>
</feature>
<feature type="transmembrane region" description="Helical" evidence="2">
    <location>
        <begin position="287"/>
        <end position="306"/>
    </location>
</feature>
<sequence length="449" mass="47638">MTSTPETAPPLRAGTLTTPAPRRGGQPSVPVWPVIVLVAGYPVAWALGLAVVFPVVMALVQVAFLIQRGTFRVDVVLGLYVAFALWALTSLVLIDSPGQAVGYVQKYSELVVAGVVLAYARALPGRSLRYVVDAMVAFWVAVVLLGELATWIPDVRLQAPFGVLLTSVLPGAISGNELVRDLLLPSMAEVQQIWGASEPFNRPAAPFPYANSWGSAVALLTPVVLARLTWSSRRTKILLLAVLVLSIHPILASGNRSMALALAVCGAYVTIRLIARGRLRSGARLLTLGALAVVALIASGAVGSFFERQVVSGGASADTRVAVYVETVRATLQSPLVGWANPRTDSTIGIALGTQGQIWSVMYSYGFVGLALFCAFLAALVWRARRAPGTAGLWLHGVLIASVVMLPFYRLGVMQMVVLVCVGAVLTHPRVRELLPDPRGGAAPRAWKA</sequence>
<name>A0A7W5A8R0_9ACTN</name>